<dbReference type="AlphaFoldDB" id="A0A426TWP4"/>
<accession>A0A426TWP4</accession>
<protein>
    <submittedName>
        <fullName evidence="2">Uncharacterized protein</fullName>
    </submittedName>
</protein>
<gene>
    <name evidence="2" type="ORF">EI684_14065</name>
</gene>
<dbReference type="EMBL" id="RSAS01000564">
    <property type="protein sequence ID" value="RRR70007.1"/>
    <property type="molecule type" value="Genomic_DNA"/>
</dbReference>
<evidence type="ECO:0000313" key="2">
    <source>
        <dbReference type="EMBL" id="RRR70007.1"/>
    </source>
</evidence>
<comment type="caution">
    <text evidence="2">The sequence shown here is derived from an EMBL/GenBank/DDBJ whole genome shotgun (WGS) entry which is preliminary data.</text>
</comment>
<name>A0A426TWP4_9CHLR</name>
<feature type="region of interest" description="Disordered" evidence="1">
    <location>
        <begin position="1"/>
        <end position="39"/>
    </location>
</feature>
<proteinExistence type="predicted"/>
<evidence type="ECO:0000313" key="3">
    <source>
        <dbReference type="Proteomes" id="UP000280307"/>
    </source>
</evidence>
<organism evidence="2 3">
    <name type="scientific">Candidatus Viridilinea halotolerans</name>
    <dbReference type="NCBI Taxonomy" id="2491704"/>
    <lineage>
        <taxon>Bacteria</taxon>
        <taxon>Bacillati</taxon>
        <taxon>Chloroflexota</taxon>
        <taxon>Chloroflexia</taxon>
        <taxon>Chloroflexales</taxon>
        <taxon>Chloroflexineae</taxon>
        <taxon>Oscillochloridaceae</taxon>
        <taxon>Candidatus Viridilinea</taxon>
    </lineage>
</organism>
<feature type="compositionally biased region" description="Basic and acidic residues" evidence="1">
    <location>
        <begin position="1"/>
        <end position="38"/>
    </location>
</feature>
<sequence length="66" mass="7646">MRAESREQRAESREQGTESRERRAENREQRTENREQTHRSLIFLMVRGNGAKAAGSRRFSAVISSP</sequence>
<evidence type="ECO:0000256" key="1">
    <source>
        <dbReference type="SAM" id="MobiDB-lite"/>
    </source>
</evidence>
<dbReference type="Proteomes" id="UP000280307">
    <property type="component" value="Unassembled WGS sequence"/>
</dbReference>
<reference evidence="2 3" key="1">
    <citation type="submission" date="2018-12" db="EMBL/GenBank/DDBJ databases">
        <title>Genome Sequence of Candidatus Viridilinea halotolerans isolated from saline sulfide-rich spring.</title>
        <authorList>
            <person name="Grouzdev D.S."/>
            <person name="Burganskaya E.I."/>
            <person name="Krutkina M.S."/>
            <person name="Sukhacheva M.V."/>
            <person name="Gorlenko V.M."/>
        </authorList>
    </citation>
    <scope>NUCLEOTIDE SEQUENCE [LARGE SCALE GENOMIC DNA]</scope>
    <source>
        <strain evidence="2">Chok-6</strain>
    </source>
</reference>